<keyword evidence="5" id="KW-0677">Repeat</keyword>
<keyword evidence="8 10" id="KW-0472">Membrane</keyword>
<dbReference type="Gene3D" id="1.50.40.10">
    <property type="entry name" value="Mitochondrial carrier domain"/>
    <property type="match status" value="1"/>
</dbReference>
<evidence type="ECO:0000313" key="12">
    <source>
        <dbReference type="Proteomes" id="UP000827549"/>
    </source>
</evidence>
<dbReference type="AlphaFoldDB" id="A0AAF0YDA4"/>
<dbReference type="RefSeq" id="XP_062630636.1">
    <property type="nucleotide sequence ID" value="XM_062774652.1"/>
</dbReference>
<gene>
    <name evidence="11" type="ORF">LOC62_06G008129</name>
</gene>
<keyword evidence="7" id="KW-0496">Mitochondrion</keyword>
<organism evidence="11 12">
    <name type="scientific">Vanrija pseudolonga</name>
    <dbReference type="NCBI Taxonomy" id="143232"/>
    <lineage>
        <taxon>Eukaryota</taxon>
        <taxon>Fungi</taxon>
        <taxon>Dikarya</taxon>
        <taxon>Basidiomycota</taxon>
        <taxon>Agaricomycotina</taxon>
        <taxon>Tremellomycetes</taxon>
        <taxon>Trichosporonales</taxon>
        <taxon>Trichosporonaceae</taxon>
        <taxon>Vanrija</taxon>
    </lineage>
</organism>
<evidence type="ECO:0000256" key="9">
    <source>
        <dbReference type="SAM" id="MobiDB-lite"/>
    </source>
</evidence>
<sequence length="497" mass="53936">MTRTGDADSRGANASASAGHTGAVGLELAGFTAHFLGPAAPALTAARRAGRRERERDREPVTLPPAEVRTSAGAAFTRSLLLFMGFLFRRPSKLFRPNRLDTWAGLRQLAESADQNLSPTFVRNILKTKGGPAILGITLLPPLIVNATLGFLLFSSHSLLSLWLARLPFFHRREMVVDDTSVSIFPDFFSLDDGEDGLPEAPEEEITLETIIRGPRNVPRHPTLCSALAGAGAGVIQGLAFTPIENVVRFLQQSTTSISNIIARFLHIRGPSPEVAAALGPQPKNPLEAFRNLVASSTWAKDHSWWTGWRWAIARDAVSYSIFFATFDLTRRVALRVKAIVTASVEKEQGIIEVAKSTAGPDALPARPPSQTPTKARLAQAVTIVAGGVAAASAAELAGRPFRAGQRYSGLAAAERTRLNKAGKPIPWRYEHPIRFAWQKHGLRAYFHREGVHETPKTTAASGNRFVRALTRVGWRLASVGPWGFGFLVFAWIGGEV</sequence>
<dbReference type="InterPro" id="IPR023395">
    <property type="entry name" value="MCP_dom_sf"/>
</dbReference>
<feature type="transmembrane region" description="Helical" evidence="10">
    <location>
        <begin position="143"/>
        <end position="165"/>
    </location>
</feature>
<evidence type="ECO:0000313" key="11">
    <source>
        <dbReference type="EMBL" id="WOO84610.1"/>
    </source>
</evidence>
<accession>A0AAF0YDA4</accession>
<evidence type="ECO:0000256" key="6">
    <source>
        <dbReference type="ARBA" id="ARBA00022989"/>
    </source>
</evidence>
<evidence type="ECO:0000256" key="5">
    <source>
        <dbReference type="ARBA" id="ARBA00022737"/>
    </source>
</evidence>
<name>A0AAF0YDA4_9TREE</name>
<dbReference type="GO" id="GO:0031966">
    <property type="term" value="C:mitochondrial membrane"/>
    <property type="evidence" value="ECO:0007669"/>
    <property type="project" value="UniProtKB-SubCell"/>
</dbReference>
<dbReference type="GO" id="GO:0022857">
    <property type="term" value="F:transmembrane transporter activity"/>
    <property type="evidence" value="ECO:0007669"/>
    <property type="project" value="TreeGrafter"/>
</dbReference>
<evidence type="ECO:0000256" key="10">
    <source>
        <dbReference type="SAM" id="Phobius"/>
    </source>
</evidence>
<evidence type="ECO:0000256" key="8">
    <source>
        <dbReference type="ARBA" id="ARBA00023136"/>
    </source>
</evidence>
<keyword evidence="4 10" id="KW-0812">Transmembrane</keyword>
<feature type="region of interest" description="Disordered" evidence="9">
    <location>
        <begin position="44"/>
        <end position="64"/>
    </location>
</feature>
<protein>
    <recommendedName>
        <fullName evidence="13">Mitochondrial carrier protein</fullName>
    </recommendedName>
</protein>
<dbReference type="EMBL" id="CP086719">
    <property type="protein sequence ID" value="WOO84610.1"/>
    <property type="molecule type" value="Genomic_DNA"/>
</dbReference>
<evidence type="ECO:0000256" key="3">
    <source>
        <dbReference type="ARBA" id="ARBA00022448"/>
    </source>
</evidence>
<keyword evidence="3" id="KW-0813">Transport</keyword>
<dbReference type="PANTHER" id="PTHR45624:SF9">
    <property type="entry name" value="CARRIER PROTEIN, PUTATIVE (AFU_ORTHOLOGUE AFUA_4G06390)-RELATED"/>
    <property type="match status" value="1"/>
</dbReference>
<evidence type="ECO:0000256" key="2">
    <source>
        <dbReference type="ARBA" id="ARBA00006375"/>
    </source>
</evidence>
<evidence type="ECO:0000256" key="1">
    <source>
        <dbReference type="ARBA" id="ARBA00004225"/>
    </source>
</evidence>
<dbReference type="GeneID" id="87811296"/>
<comment type="similarity">
    <text evidence="2">Belongs to the mitochondrial carrier (TC 2.A.29) family.</text>
</comment>
<dbReference type="InterPro" id="IPR050567">
    <property type="entry name" value="Mitochondrial_Carrier"/>
</dbReference>
<evidence type="ECO:0008006" key="13">
    <source>
        <dbReference type="Google" id="ProtNLM"/>
    </source>
</evidence>
<dbReference type="Proteomes" id="UP000827549">
    <property type="component" value="Chromosome 6"/>
</dbReference>
<comment type="subcellular location">
    <subcellularLocation>
        <location evidence="1">Mitochondrion membrane</location>
        <topology evidence="1">Multi-pass membrane protein</topology>
    </subcellularLocation>
</comment>
<keyword evidence="12" id="KW-1185">Reference proteome</keyword>
<evidence type="ECO:0000256" key="4">
    <source>
        <dbReference type="ARBA" id="ARBA00022692"/>
    </source>
</evidence>
<dbReference type="SUPFAM" id="SSF103506">
    <property type="entry name" value="Mitochondrial carrier"/>
    <property type="match status" value="1"/>
</dbReference>
<reference evidence="11" key="1">
    <citation type="submission" date="2023-10" db="EMBL/GenBank/DDBJ databases">
        <authorList>
            <person name="Noh H."/>
        </authorList>
    </citation>
    <scope>NUCLEOTIDE SEQUENCE</scope>
    <source>
        <strain evidence="11">DUCC4014</strain>
    </source>
</reference>
<feature type="transmembrane region" description="Helical" evidence="10">
    <location>
        <begin position="473"/>
        <end position="493"/>
    </location>
</feature>
<keyword evidence="6 10" id="KW-1133">Transmembrane helix</keyword>
<proteinExistence type="inferred from homology"/>
<dbReference type="PANTHER" id="PTHR45624">
    <property type="entry name" value="MITOCHONDRIAL BASIC AMINO ACIDS TRANSPORTER-RELATED"/>
    <property type="match status" value="1"/>
</dbReference>
<evidence type="ECO:0000256" key="7">
    <source>
        <dbReference type="ARBA" id="ARBA00023128"/>
    </source>
</evidence>